<protein>
    <submittedName>
        <fullName evidence="1">Uncharacterized protein</fullName>
    </submittedName>
</protein>
<comment type="caution">
    <text evidence="1">The sequence shown here is derived from an EMBL/GenBank/DDBJ whole genome shotgun (WGS) entry which is preliminary data.</text>
</comment>
<dbReference type="Proteomes" id="UP001221898">
    <property type="component" value="Unassembled WGS sequence"/>
</dbReference>
<dbReference type="EMBL" id="JAINUG010000119">
    <property type="protein sequence ID" value="KAJ8395164.1"/>
    <property type="molecule type" value="Genomic_DNA"/>
</dbReference>
<name>A0AAD7S398_9TELE</name>
<evidence type="ECO:0000313" key="1">
    <source>
        <dbReference type="EMBL" id="KAJ8395164.1"/>
    </source>
</evidence>
<reference evidence="1" key="1">
    <citation type="journal article" date="2023" name="Science">
        <title>Genome structures resolve the early diversification of teleost fishes.</title>
        <authorList>
            <person name="Parey E."/>
            <person name="Louis A."/>
            <person name="Montfort J."/>
            <person name="Bouchez O."/>
            <person name="Roques C."/>
            <person name="Iampietro C."/>
            <person name="Lluch J."/>
            <person name="Castinel A."/>
            <person name="Donnadieu C."/>
            <person name="Desvignes T."/>
            <person name="Floi Bucao C."/>
            <person name="Jouanno E."/>
            <person name="Wen M."/>
            <person name="Mejri S."/>
            <person name="Dirks R."/>
            <person name="Jansen H."/>
            <person name="Henkel C."/>
            <person name="Chen W.J."/>
            <person name="Zahm M."/>
            <person name="Cabau C."/>
            <person name="Klopp C."/>
            <person name="Thompson A.W."/>
            <person name="Robinson-Rechavi M."/>
            <person name="Braasch I."/>
            <person name="Lecointre G."/>
            <person name="Bobe J."/>
            <person name="Postlethwait J.H."/>
            <person name="Berthelot C."/>
            <person name="Roest Crollius H."/>
            <person name="Guiguen Y."/>
        </authorList>
    </citation>
    <scope>NUCLEOTIDE SEQUENCE</scope>
    <source>
        <strain evidence="1">NC1722</strain>
    </source>
</reference>
<evidence type="ECO:0000313" key="2">
    <source>
        <dbReference type="Proteomes" id="UP001221898"/>
    </source>
</evidence>
<proteinExistence type="predicted"/>
<organism evidence="1 2">
    <name type="scientific">Aldrovandia affinis</name>
    <dbReference type="NCBI Taxonomy" id="143900"/>
    <lineage>
        <taxon>Eukaryota</taxon>
        <taxon>Metazoa</taxon>
        <taxon>Chordata</taxon>
        <taxon>Craniata</taxon>
        <taxon>Vertebrata</taxon>
        <taxon>Euteleostomi</taxon>
        <taxon>Actinopterygii</taxon>
        <taxon>Neopterygii</taxon>
        <taxon>Teleostei</taxon>
        <taxon>Notacanthiformes</taxon>
        <taxon>Halosauridae</taxon>
        <taxon>Aldrovandia</taxon>
    </lineage>
</organism>
<accession>A0AAD7S398</accession>
<dbReference type="AlphaFoldDB" id="A0AAD7S398"/>
<gene>
    <name evidence="1" type="ORF">AAFF_G00036200</name>
</gene>
<keyword evidence="2" id="KW-1185">Reference proteome</keyword>
<sequence length="72" mass="7630">MGYARGCRTRGFLRACVGFEDTRFRGRRSSVGLVTNSSANKGAERSKQVEDGGALSAIGDIRLPKLAATQPG</sequence>